<dbReference type="AlphaFoldDB" id="A0A7J7JL75"/>
<organism evidence="1 2">
    <name type="scientific">Bugula neritina</name>
    <name type="common">Brown bryozoan</name>
    <name type="synonym">Sertularia neritina</name>
    <dbReference type="NCBI Taxonomy" id="10212"/>
    <lineage>
        <taxon>Eukaryota</taxon>
        <taxon>Metazoa</taxon>
        <taxon>Spiralia</taxon>
        <taxon>Lophotrochozoa</taxon>
        <taxon>Bryozoa</taxon>
        <taxon>Gymnolaemata</taxon>
        <taxon>Cheilostomatida</taxon>
        <taxon>Flustrina</taxon>
        <taxon>Buguloidea</taxon>
        <taxon>Bugulidae</taxon>
        <taxon>Bugula</taxon>
    </lineage>
</organism>
<dbReference type="Proteomes" id="UP000593567">
    <property type="component" value="Unassembled WGS sequence"/>
</dbReference>
<evidence type="ECO:0000313" key="2">
    <source>
        <dbReference type="Proteomes" id="UP000593567"/>
    </source>
</evidence>
<reference evidence="1" key="1">
    <citation type="submission" date="2020-06" db="EMBL/GenBank/DDBJ databases">
        <title>Draft genome of Bugula neritina, a colonial animal packing powerful symbionts and potential medicines.</title>
        <authorList>
            <person name="Rayko M."/>
        </authorList>
    </citation>
    <scope>NUCLEOTIDE SEQUENCE [LARGE SCALE GENOMIC DNA]</scope>
    <source>
        <strain evidence="1">Kwan_BN1</strain>
    </source>
</reference>
<dbReference type="EMBL" id="VXIV02002331">
    <property type="protein sequence ID" value="KAF6026176.1"/>
    <property type="molecule type" value="Genomic_DNA"/>
</dbReference>
<keyword evidence="2" id="KW-1185">Reference proteome</keyword>
<evidence type="ECO:0000313" key="1">
    <source>
        <dbReference type="EMBL" id="KAF6026176.1"/>
    </source>
</evidence>
<sequence>MPVAKNQQTGSYSGDAGACSPNPPYVHESGCLTPSGISGVVLFWKPPNLSTLSKTRGYRVNLYYYKLNATGSVQVISAHTVVKGDNCLFVDS</sequence>
<accession>A0A7J7JL75</accession>
<gene>
    <name evidence="1" type="ORF">EB796_015517</name>
</gene>
<comment type="caution">
    <text evidence="1">The sequence shown here is derived from an EMBL/GenBank/DDBJ whole genome shotgun (WGS) entry which is preliminary data.</text>
</comment>
<name>A0A7J7JL75_BUGNE</name>
<protein>
    <submittedName>
        <fullName evidence="1">Uncharacterized protein</fullName>
    </submittedName>
</protein>
<proteinExistence type="predicted"/>